<proteinExistence type="predicted"/>
<evidence type="ECO:0000313" key="1">
    <source>
        <dbReference type="EMBL" id="MDA0565272.1"/>
    </source>
</evidence>
<keyword evidence="2" id="KW-1185">Reference proteome</keyword>
<organism evidence="1 2">
    <name type="scientific">Streptomonospora mangrovi</name>
    <dbReference type="NCBI Taxonomy" id="2883123"/>
    <lineage>
        <taxon>Bacteria</taxon>
        <taxon>Bacillati</taxon>
        <taxon>Actinomycetota</taxon>
        <taxon>Actinomycetes</taxon>
        <taxon>Streptosporangiales</taxon>
        <taxon>Nocardiopsidaceae</taxon>
        <taxon>Streptomonospora</taxon>
    </lineage>
</organism>
<sequence length="137" mass="14328">MTLRTKLVLVVDEALPMAHAVNAAMVTGLALGGRLPHLLGADGKDASGGVHAGLNPNPVPVLTAGAADLRELAEAARADDDLTVVGFNEVARRSRDYAAYLDALALTPAEEVGYVAVALFGPRNRVNPLTKRLPLLR</sequence>
<reference evidence="1" key="1">
    <citation type="submission" date="2021-10" db="EMBL/GenBank/DDBJ databases">
        <title>Streptomonospora sp. nov., isolated from mangrove soil.</title>
        <authorList>
            <person name="Chen X."/>
            <person name="Ge X."/>
            <person name="Liu W."/>
        </authorList>
    </citation>
    <scope>NUCLEOTIDE SEQUENCE</scope>
    <source>
        <strain evidence="1">S1-112</strain>
    </source>
</reference>
<dbReference type="PIRSF" id="PIRSF033736">
    <property type="entry name" value="UCP033763"/>
    <property type="match status" value="1"/>
</dbReference>
<name>A0A9X3SET1_9ACTN</name>
<dbReference type="EMBL" id="JAJAQC010000019">
    <property type="protein sequence ID" value="MDA0565272.1"/>
    <property type="molecule type" value="Genomic_DNA"/>
</dbReference>
<dbReference type="Pfam" id="PF09391">
    <property type="entry name" value="DUF2000"/>
    <property type="match status" value="1"/>
</dbReference>
<accession>A0A9X3SET1</accession>
<dbReference type="RefSeq" id="WP_270072553.1">
    <property type="nucleotide sequence ID" value="NZ_JAJAQC010000019.1"/>
</dbReference>
<evidence type="ECO:0000313" key="2">
    <source>
        <dbReference type="Proteomes" id="UP001140076"/>
    </source>
</evidence>
<dbReference type="SUPFAM" id="SSF102462">
    <property type="entry name" value="Peptidyl-tRNA hydrolase II"/>
    <property type="match status" value="1"/>
</dbReference>
<dbReference type="InterPro" id="IPR017021">
    <property type="entry name" value="UCP033763"/>
</dbReference>
<gene>
    <name evidence="1" type="ORF">LG943_13245</name>
</gene>
<dbReference type="InterPro" id="IPR023476">
    <property type="entry name" value="Pep_tRNA_hydro_II_dom_sf"/>
</dbReference>
<dbReference type="Gene3D" id="3.40.1490.10">
    <property type="entry name" value="Bit1"/>
    <property type="match status" value="1"/>
</dbReference>
<dbReference type="Proteomes" id="UP001140076">
    <property type="component" value="Unassembled WGS sequence"/>
</dbReference>
<comment type="caution">
    <text evidence="1">The sequence shown here is derived from an EMBL/GenBank/DDBJ whole genome shotgun (WGS) entry which is preliminary data.</text>
</comment>
<dbReference type="AlphaFoldDB" id="A0A9X3SET1"/>
<protein>
    <submittedName>
        <fullName evidence="1">DUF2000 domain-containing protein</fullName>
    </submittedName>
</protein>
<dbReference type="InterPro" id="IPR018988">
    <property type="entry name" value="DUF2000"/>
</dbReference>